<evidence type="ECO:0000313" key="9">
    <source>
        <dbReference type="EMBL" id="QNN66003.1"/>
    </source>
</evidence>
<dbReference type="Pfam" id="PF13567">
    <property type="entry name" value="DUF4131"/>
    <property type="match status" value="1"/>
</dbReference>
<keyword evidence="3 6" id="KW-0812">Transmembrane</keyword>
<dbReference type="Proteomes" id="UP000515955">
    <property type="component" value="Chromosome"/>
</dbReference>
<evidence type="ECO:0000256" key="2">
    <source>
        <dbReference type="ARBA" id="ARBA00022475"/>
    </source>
</evidence>
<name>A0A7G9SDS8_9SPHN</name>
<feature type="transmembrane region" description="Helical" evidence="6">
    <location>
        <begin position="401"/>
        <end position="421"/>
    </location>
</feature>
<feature type="transmembrane region" description="Helical" evidence="6">
    <location>
        <begin position="45"/>
        <end position="63"/>
    </location>
</feature>
<gene>
    <name evidence="9" type="ORF">H9L12_05745</name>
</gene>
<evidence type="ECO:0000313" key="10">
    <source>
        <dbReference type="Proteomes" id="UP000515955"/>
    </source>
</evidence>
<protein>
    <submittedName>
        <fullName evidence="9">ComEC/Rec2 family competence protein</fullName>
    </submittedName>
</protein>
<dbReference type="Pfam" id="PF03772">
    <property type="entry name" value="Competence"/>
    <property type="match status" value="1"/>
</dbReference>
<dbReference type="RefSeq" id="WP_187542988.1">
    <property type="nucleotide sequence ID" value="NZ_CP060717.1"/>
</dbReference>
<dbReference type="AlphaFoldDB" id="A0A7G9SDS8"/>
<dbReference type="PANTHER" id="PTHR30619">
    <property type="entry name" value="DNA INTERNALIZATION/COMPETENCE PROTEIN COMEC/REC2"/>
    <property type="match status" value="1"/>
</dbReference>
<feature type="transmembrane region" description="Helical" evidence="6">
    <location>
        <begin position="292"/>
        <end position="310"/>
    </location>
</feature>
<evidence type="ECO:0000259" key="8">
    <source>
        <dbReference type="Pfam" id="PF13567"/>
    </source>
</evidence>
<evidence type="ECO:0000259" key="7">
    <source>
        <dbReference type="Pfam" id="PF03772"/>
    </source>
</evidence>
<feature type="domain" description="ComEC/Rec2-related protein" evidence="7">
    <location>
        <begin position="233"/>
        <end position="516"/>
    </location>
</feature>
<feature type="transmembrane region" description="Helical" evidence="6">
    <location>
        <begin position="316"/>
        <end position="333"/>
    </location>
</feature>
<feature type="transmembrane region" description="Helical" evidence="6">
    <location>
        <begin position="257"/>
        <end position="280"/>
    </location>
</feature>
<evidence type="ECO:0000256" key="6">
    <source>
        <dbReference type="SAM" id="Phobius"/>
    </source>
</evidence>
<evidence type="ECO:0000256" key="5">
    <source>
        <dbReference type="ARBA" id="ARBA00023136"/>
    </source>
</evidence>
<evidence type="ECO:0000256" key="4">
    <source>
        <dbReference type="ARBA" id="ARBA00022989"/>
    </source>
</evidence>
<evidence type="ECO:0000256" key="3">
    <source>
        <dbReference type="ARBA" id="ARBA00022692"/>
    </source>
</evidence>
<dbReference type="NCBIfam" id="TIGR00360">
    <property type="entry name" value="ComEC_N-term"/>
    <property type="match status" value="1"/>
</dbReference>
<dbReference type="InterPro" id="IPR004477">
    <property type="entry name" value="ComEC_N"/>
</dbReference>
<feature type="transmembrane region" description="Helical" evidence="6">
    <location>
        <begin position="70"/>
        <end position="88"/>
    </location>
</feature>
<comment type="subcellular location">
    <subcellularLocation>
        <location evidence="1">Cell membrane</location>
        <topology evidence="1">Multi-pass membrane protein</topology>
    </subcellularLocation>
</comment>
<dbReference type="EMBL" id="CP060717">
    <property type="protein sequence ID" value="QNN66003.1"/>
    <property type="molecule type" value="Genomic_DNA"/>
</dbReference>
<organism evidence="9 10">
    <name type="scientific">Sphingomonas rhizophila</name>
    <dbReference type="NCBI Taxonomy" id="2071607"/>
    <lineage>
        <taxon>Bacteria</taxon>
        <taxon>Pseudomonadati</taxon>
        <taxon>Pseudomonadota</taxon>
        <taxon>Alphaproteobacteria</taxon>
        <taxon>Sphingomonadales</taxon>
        <taxon>Sphingomonadaceae</taxon>
        <taxon>Sphingomonas</taxon>
    </lineage>
</organism>
<feature type="transmembrane region" description="Helical" evidence="6">
    <location>
        <begin position="453"/>
        <end position="478"/>
    </location>
</feature>
<feature type="transmembrane region" description="Helical" evidence="6">
    <location>
        <begin position="361"/>
        <end position="380"/>
    </location>
</feature>
<feature type="transmembrane region" description="Helical" evidence="6">
    <location>
        <begin position="427"/>
        <end position="446"/>
    </location>
</feature>
<keyword evidence="2" id="KW-1003">Cell membrane</keyword>
<dbReference type="KEGG" id="srhi:H9L12_05745"/>
<feature type="transmembrane region" description="Helical" evidence="6">
    <location>
        <begin position="498"/>
        <end position="514"/>
    </location>
</feature>
<feature type="domain" description="DUF4131" evidence="8">
    <location>
        <begin position="45"/>
        <end position="193"/>
    </location>
</feature>
<keyword evidence="5 6" id="KW-0472">Membrane</keyword>
<dbReference type="InterPro" id="IPR025405">
    <property type="entry name" value="DUF4131"/>
</dbReference>
<dbReference type="GO" id="GO:0005886">
    <property type="term" value="C:plasma membrane"/>
    <property type="evidence" value="ECO:0007669"/>
    <property type="project" value="UniProtKB-SubCell"/>
</dbReference>
<keyword evidence="4 6" id="KW-1133">Transmembrane helix</keyword>
<reference evidence="9 10" key="1">
    <citation type="submission" date="2020-08" db="EMBL/GenBank/DDBJ databases">
        <title>Genome sequence of Sphingomonas rhizophila KACC 19189T.</title>
        <authorList>
            <person name="Hyun D.-W."/>
            <person name="Bae J.-W."/>
        </authorList>
    </citation>
    <scope>NUCLEOTIDE SEQUENCE [LARGE SCALE GENOMIC DNA]</scope>
    <source>
        <strain evidence="9 10">KACC 19189</strain>
    </source>
</reference>
<evidence type="ECO:0000256" key="1">
    <source>
        <dbReference type="ARBA" id="ARBA00004651"/>
    </source>
</evidence>
<accession>A0A7G9SDS8</accession>
<sequence length="699" mass="73989">MFRDRFLARIEALLEAERGQLPLWFVACFGAGIAGWFWVGGERGWIGLIAFAMSLVAGGAALGQGLRSSRALVAGGLALAAGCALIWWRSEHVAAPRLARPVIVEFAGAIERVEHLAAKGDLRLALSVIDDDTLPPRVRVSVKADDNADVLLPGASVWMRARLQPPPPMALPGGHDFARDAWFREIGGVGRALGAVEVMRPGKGGGLDRLRDRLGSHIRTVLPGSTGGIATALATGDQAGVRDEDAEAMRRSGLTHLLSVSGLHIAAVVAAAMLLSLRLLALSERLALRLNLVLISAGMGALAGVAYTLLTGMQVPTVRSCIAALLVLAGIALGREAISLRLVAVGALVVLLFRPEAIAGASFQLSFAAVTAIIVVHGFAPVRNFLARREEPVPFRMGRSLAGLLITGLAVEIALMPFALYHFHRSGLYGVAANLIAIPLTTFVIMPLEAAALLLDVVGLGAPVWTATGWAIDLLLALARRVSSADGAVTMLPTMSRAAFAAMVAGALWIALWTRRWRWWGLAPLAAGAALAASAPVPDLLVTGDGRHMALLAPDGRPLLLRAKAGDFMRNVLAEASAFDGDPGALEEQALARCSREACLADIERSGKAWRILAIRQPDRIEWTRLTAACADADVVIAERRLPRGCTPRWLKLDRPALERVGGVSVYLGEIPRIETVAGRLGQLPWGTSGALVTPRRNP</sequence>
<keyword evidence="10" id="KW-1185">Reference proteome</keyword>
<feature type="transmembrane region" description="Helical" evidence="6">
    <location>
        <begin position="338"/>
        <end position="355"/>
    </location>
</feature>
<proteinExistence type="predicted"/>
<dbReference type="InterPro" id="IPR052159">
    <property type="entry name" value="Competence_DNA_uptake"/>
</dbReference>
<dbReference type="PANTHER" id="PTHR30619:SF1">
    <property type="entry name" value="RECOMBINATION PROTEIN 2"/>
    <property type="match status" value="1"/>
</dbReference>
<feature type="transmembrane region" description="Helical" evidence="6">
    <location>
        <begin position="21"/>
        <end position="39"/>
    </location>
</feature>